<dbReference type="AlphaFoldDB" id="A0A852S113"/>
<dbReference type="EMBL" id="JACCBI010000001">
    <property type="protein sequence ID" value="NYD65992.1"/>
    <property type="molecule type" value="Genomic_DNA"/>
</dbReference>
<sequence length="43" mass="4582">MPTADPTLTNLARALLLTWMNANRAGDEKLAQAALDAWGALSK</sequence>
<protein>
    <submittedName>
        <fullName evidence="1">Uncharacterized protein</fullName>
    </submittedName>
</protein>
<comment type="caution">
    <text evidence="1">The sequence shown here is derived from an EMBL/GenBank/DDBJ whole genome shotgun (WGS) entry which is preliminary data.</text>
</comment>
<reference evidence="1 2" key="1">
    <citation type="submission" date="2020-07" db="EMBL/GenBank/DDBJ databases">
        <title>Sequencing the genomes of 1000 actinobacteria strains.</title>
        <authorList>
            <person name="Klenk H.-P."/>
        </authorList>
    </citation>
    <scope>NUCLEOTIDE SEQUENCE [LARGE SCALE GENOMIC DNA]</scope>
    <source>
        <strain evidence="1 2">DSM 23870</strain>
    </source>
</reference>
<name>A0A852S113_9MICO</name>
<gene>
    <name evidence="1" type="ORF">BJ972_000511</name>
</gene>
<proteinExistence type="predicted"/>
<dbReference type="RefSeq" id="WP_257022683.1">
    <property type="nucleotide sequence ID" value="NZ_JACCBI010000001.1"/>
</dbReference>
<accession>A0A852S113</accession>
<evidence type="ECO:0000313" key="1">
    <source>
        <dbReference type="EMBL" id="NYD65992.1"/>
    </source>
</evidence>
<dbReference type="Proteomes" id="UP000581087">
    <property type="component" value="Unassembled WGS sequence"/>
</dbReference>
<evidence type="ECO:0000313" key="2">
    <source>
        <dbReference type="Proteomes" id="UP000581087"/>
    </source>
</evidence>
<organism evidence="1 2">
    <name type="scientific">Agromyces atrinae</name>
    <dbReference type="NCBI Taxonomy" id="592376"/>
    <lineage>
        <taxon>Bacteria</taxon>
        <taxon>Bacillati</taxon>
        <taxon>Actinomycetota</taxon>
        <taxon>Actinomycetes</taxon>
        <taxon>Micrococcales</taxon>
        <taxon>Microbacteriaceae</taxon>
        <taxon>Agromyces</taxon>
    </lineage>
</organism>